<keyword evidence="2" id="KW-1185">Reference proteome</keyword>
<dbReference type="AlphaFoldDB" id="A0A437A7S1"/>
<protein>
    <submittedName>
        <fullName evidence="1">Uncharacterized protein</fullName>
    </submittedName>
</protein>
<gene>
    <name evidence="1" type="ORF">DFL_005314</name>
</gene>
<dbReference type="EMBL" id="SAEB01000006">
    <property type="protein sequence ID" value="RVD87067.1"/>
    <property type="molecule type" value="Genomic_DNA"/>
</dbReference>
<dbReference type="RefSeq" id="XP_067492611.1">
    <property type="nucleotide sequence ID" value="XM_067634554.1"/>
</dbReference>
<reference evidence="1 2" key="1">
    <citation type="submission" date="2019-01" db="EMBL/GenBank/DDBJ databases">
        <title>Intercellular communication is required for trap formation in the nematode-trapping fungus Duddingtonia flagrans.</title>
        <authorList>
            <person name="Youssar L."/>
            <person name="Wernet V."/>
            <person name="Hensel N."/>
            <person name="Hildebrandt H.-G."/>
            <person name="Fischer R."/>
        </authorList>
    </citation>
    <scope>NUCLEOTIDE SEQUENCE [LARGE SCALE GENOMIC DNA]</scope>
    <source>
        <strain evidence="1 2">CBS H-5679</strain>
    </source>
</reference>
<proteinExistence type="predicted"/>
<sequence>MLTSPITPFPAASLPPFLLFQITQLAQNNATNHPEALLSHQPSPLYAIHVGAENIIPDKVEILKLSSRPLFHAPLGVNVTEGDLKFPQVAVTQVEITKMMFVKLVTALKTEKNEEVAVLRRDSDRQEANFHSLLARTPGAVGNFISFMKKSQRIESRIEAFNSVIVI</sequence>
<organism evidence="1 2">
    <name type="scientific">Arthrobotrys flagrans</name>
    <name type="common">Nematode-trapping fungus</name>
    <name type="synonym">Trichothecium flagrans</name>
    <dbReference type="NCBI Taxonomy" id="97331"/>
    <lineage>
        <taxon>Eukaryota</taxon>
        <taxon>Fungi</taxon>
        <taxon>Dikarya</taxon>
        <taxon>Ascomycota</taxon>
        <taxon>Pezizomycotina</taxon>
        <taxon>Orbiliomycetes</taxon>
        <taxon>Orbiliales</taxon>
        <taxon>Orbiliaceae</taxon>
        <taxon>Arthrobotrys</taxon>
    </lineage>
</organism>
<dbReference type="OrthoDB" id="5377489at2759"/>
<accession>A0A437A7S1</accession>
<dbReference type="Proteomes" id="UP000283090">
    <property type="component" value="Unassembled WGS sequence"/>
</dbReference>
<evidence type="ECO:0000313" key="1">
    <source>
        <dbReference type="EMBL" id="RVD87067.1"/>
    </source>
</evidence>
<name>A0A437A7S1_ARTFL</name>
<evidence type="ECO:0000313" key="2">
    <source>
        <dbReference type="Proteomes" id="UP000283090"/>
    </source>
</evidence>
<dbReference type="GeneID" id="93587625"/>
<comment type="caution">
    <text evidence="1">The sequence shown here is derived from an EMBL/GenBank/DDBJ whole genome shotgun (WGS) entry which is preliminary data.</text>
</comment>
<dbReference type="VEuPathDB" id="FungiDB:DFL_005314"/>